<name>G2LJK6_CHLTF</name>
<dbReference type="InterPro" id="IPR006119">
    <property type="entry name" value="Resolv_N"/>
</dbReference>
<dbReference type="Pfam" id="PF00239">
    <property type="entry name" value="Resolvase"/>
    <property type="match status" value="1"/>
</dbReference>
<feature type="domain" description="Resolvase/invertase-type recombinase catalytic" evidence="2">
    <location>
        <begin position="66"/>
        <end position="210"/>
    </location>
</feature>
<organism evidence="3 4">
    <name type="scientific">Chloracidobacterium thermophilum (strain B)</name>
    <dbReference type="NCBI Taxonomy" id="981222"/>
    <lineage>
        <taxon>Bacteria</taxon>
        <taxon>Pseudomonadati</taxon>
        <taxon>Acidobacteriota</taxon>
        <taxon>Terriglobia</taxon>
        <taxon>Terriglobales</taxon>
        <taxon>Acidobacteriaceae</taxon>
        <taxon>Chloracidobacterium</taxon>
    </lineage>
</organism>
<dbReference type="Proteomes" id="UP000006791">
    <property type="component" value="Chromosome 2"/>
</dbReference>
<dbReference type="InterPro" id="IPR036162">
    <property type="entry name" value="Resolvase-like_N_sf"/>
</dbReference>
<dbReference type="Pfam" id="PF00376">
    <property type="entry name" value="MerR"/>
    <property type="match status" value="1"/>
</dbReference>
<sequence>MVLMENTMSTGKAAKLLGVSVKTLQRWEREGRLIPVARTDSNRRLYTETQIREFIGLRQANHAPTKLVAYCRVSSAAQKPDLANQRKVLEEFVVAKGLAGVEFIEEVGSGLDFRRKRFLALMDEIGRREVRMLILAHRDRLTRFGFEWFEHYAQTHGCEVLVLNQERLSPEQEMVRDLMTIVRCFSSRLYGLRNYRKKLNEALKQDVNDVKKAQQCN</sequence>
<dbReference type="SMART" id="SM00422">
    <property type="entry name" value="HTH_MERR"/>
    <property type="match status" value="1"/>
</dbReference>
<dbReference type="GO" id="GO:0003677">
    <property type="term" value="F:DNA binding"/>
    <property type="evidence" value="ECO:0007669"/>
    <property type="project" value="InterPro"/>
</dbReference>
<gene>
    <name evidence="3" type="ordered locus">Cabther_B0015</name>
</gene>
<dbReference type="InterPro" id="IPR048046">
    <property type="entry name" value="Transpos_IS607"/>
</dbReference>
<dbReference type="CDD" id="cd03769">
    <property type="entry name" value="SR_IS607_transposase_like"/>
    <property type="match status" value="1"/>
</dbReference>
<dbReference type="PROSITE" id="PS51736">
    <property type="entry name" value="RECOMBINASES_3"/>
    <property type="match status" value="1"/>
</dbReference>
<dbReference type="NCBIfam" id="NF033518">
    <property type="entry name" value="transpos_IS607"/>
    <property type="match status" value="1"/>
</dbReference>
<dbReference type="InterPro" id="IPR009061">
    <property type="entry name" value="DNA-bd_dom_put_sf"/>
</dbReference>
<dbReference type="KEGG" id="ctm:Cabther_B0015"/>
<dbReference type="Gene3D" id="3.40.50.1390">
    <property type="entry name" value="Resolvase, N-terminal catalytic domain"/>
    <property type="match status" value="1"/>
</dbReference>
<accession>G2LJK6</accession>
<proteinExistence type="predicted"/>
<dbReference type="PROSITE" id="PS50937">
    <property type="entry name" value="HTH_MERR_2"/>
    <property type="match status" value="1"/>
</dbReference>
<feature type="domain" description="HTH merR-type" evidence="1">
    <location>
        <begin position="7"/>
        <end position="52"/>
    </location>
</feature>
<dbReference type="HOGENOM" id="CLU_082093_0_1_0"/>
<dbReference type="InterPro" id="IPR041718">
    <property type="entry name" value="IS607_transposase-like"/>
</dbReference>
<dbReference type="PANTHER" id="PTHR36172">
    <property type="match status" value="1"/>
</dbReference>
<dbReference type="GO" id="GO:0000150">
    <property type="term" value="F:DNA strand exchange activity"/>
    <property type="evidence" value="ECO:0007669"/>
    <property type="project" value="InterPro"/>
</dbReference>
<evidence type="ECO:0000313" key="4">
    <source>
        <dbReference type="Proteomes" id="UP000006791"/>
    </source>
</evidence>
<dbReference type="GO" id="GO:0006355">
    <property type="term" value="P:regulation of DNA-templated transcription"/>
    <property type="evidence" value="ECO:0007669"/>
    <property type="project" value="InterPro"/>
</dbReference>
<keyword evidence="4" id="KW-1185">Reference proteome</keyword>
<reference evidence="3 4" key="1">
    <citation type="journal article" date="2012" name="Environ. Microbiol.">
        <title>Complete genome of Candidatus Chloracidobacterium thermophilum, a chlorophyll-based photoheterotroph belonging to the phylum Acidobacteria.</title>
        <authorList>
            <person name="Garcia Costas A.M."/>
            <person name="Liu Z."/>
            <person name="Tomsho L.P."/>
            <person name="Schuster S.C."/>
            <person name="Ward D.M."/>
            <person name="Bryant D.A."/>
        </authorList>
    </citation>
    <scope>NUCLEOTIDE SEQUENCE [LARGE SCALE GENOMIC DNA]</scope>
    <source>
        <strain evidence="3 4">B</strain>
    </source>
</reference>
<dbReference type="STRING" id="981222.Cabther_B0015"/>
<dbReference type="EMBL" id="CP002515">
    <property type="protein sequence ID" value="AEP13023.1"/>
    <property type="molecule type" value="Genomic_DNA"/>
</dbReference>
<evidence type="ECO:0000313" key="3">
    <source>
        <dbReference type="EMBL" id="AEP13023.1"/>
    </source>
</evidence>
<evidence type="ECO:0000259" key="2">
    <source>
        <dbReference type="PROSITE" id="PS51736"/>
    </source>
</evidence>
<dbReference type="PANTHER" id="PTHR36172:SF1">
    <property type="entry name" value="RESOLVASE-RELATED"/>
    <property type="match status" value="1"/>
</dbReference>
<protein>
    <submittedName>
        <fullName evidence="3">Putative site-specific integrase-resolvase</fullName>
    </submittedName>
</protein>
<dbReference type="Gene3D" id="1.10.287.2170">
    <property type="match status" value="1"/>
</dbReference>
<evidence type="ECO:0000259" key="1">
    <source>
        <dbReference type="PROSITE" id="PS50937"/>
    </source>
</evidence>
<dbReference type="InterPro" id="IPR000551">
    <property type="entry name" value="MerR-type_HTH_dom"/>
</dbReference>
<dbReference type="FunFam" id="3.40.50.1390:FF:000002">
    <property type="entry name" value="ORF1 in transposon ISC1904"/>
    <property type="match status" value="1"/>
</dbReference>
<dbReference type="SUPFAM" id="SSF46955">
    <property type="entry name" value="Putative DNA-binding domain"/>
    <property type="match status" value="1"/>
</dbReference>
<dbReference type="SMART" id="SM00857">
    <property type="entry name" value="Resolvase"/>
    <property type="match status" value="1"/>
</dbReference>
<dbReference type="AlphaFoldDB" id="G2LJK6"/>
<dbReference type="CDD" id="cd04762">
    <property type="entry name" value="HTH_MerR-trunc"/>
    <property type="match status" value="1"/>
</dbReference>
<dbReference type="SUPFAM" id="SSF53041">
    <property type="entry name" value="Resolvase-like"/>
    <property type="match status" value="1"/>
</dbReference>
<dbReference type="InterPro" id="IPR051491">
    <property type="entry name" value="Recombinase/Transposase-rel"/>
</dbReference>
<dbReference type="Gene3D" id="1.10.1660.10">
    <property type="match status" value="1"/>
</dbReference>